<dbReference type="RefSeq" id="XP_013331775.1">
    <property type="nucleotide sequence ID" value="XM_013476321.1"/>
</dbReference>
<evidence type="ECO:0000259" key="2">
    <source>
        <dbReference type="Pfam" id="PF00724"/>
    </source>
</evidence>
<feature type="domain" description="NADH:flavin oxidoreductase/NADH oxidase N-terminal" evidence="2">
    <location>
        <begin position="3"/>
        <end position="332"/>
    </location>
</feature>
<proteinExistence type="predicted"/>
<protein>
    <submittedName>
        <fullName evidence="3">NADH:flavin oxidoreductase/NADH oxidase family protein</fullName>
    </submittedName>
</protein>
<dbReference type="OrthoDB" id="276546at2759"/>
<evidence type="ECO:0000313" key="3">
    <source>
        <dbReference type="EMBL" id="KKA25163.1"/>
    </source>
</evidence>
<reference evidence="3 4" key="1">
    <citation type="submission" date="2015-04" db="EMBL/GenBank/DDBJ databases">
        <authorList>
            <person name="Heijne W.H."/>
            <person name="Fedorova N.D."/>
            <person name="Nierman W.C."/>
            <person name="Vollebregt A.W."/>
            <person name="Zhao Z."/>
            <person name="Wu L."/>
            <person name="Kumar M."/>
            <person name="Stam H."/>
            <person name="van den Berg M.A."/>
            <person name="Pel H.J."/>
        </authorList>
    </citation>
    <scope>NUCLEOTIDE SEQUENCE [LARGE SCALE GENOMIC DNA]</scope>
    <source>
        <strain evidence="3 4">CBS 393.64</strain>
    </source>
</reference>
<dbReference type="GO" id="GO:0010181">
    <property type="term" value="F:FMN binding"/>
    <property type="evidence" value="ECO:0007669"/>
    <property type="project" value="InterPro"/>
</dbReference>
<dbReference type="GeneID" id="25312857"/>
<keyword evidence="1" id="KW-0521">NADP</keyword>
<dbReference type="InterPro" id="IPR001155">
    <property type="entry name" value="OxRdtase_FMN_N"/>
</dbReference>
<dbReference type="PANTHER" id="PTHR22893:SF91">
    <property type="entry name" value="NADPH DEHYDROGENASE 2-RELATED"/>
    <property type="match status" value="1"/>
</dbReference>
<dbReference type="Gene3D" id="3.20.20.70">
    <property type="entry name" value="Aldolase class I"/>
    <property type="match status" value="1"/>
</dbReference>
<sequence length="367" mass="40888">MTKLFSPIKVGRVELPQRIAMAPMTRFRADDQHVPLPYVKDYYAQRTAVPGSFAITEATFISAKAGGYKNIPGIYTKEQIAAWKQVTDAVHAQKSYIYLQLWALGRAASPDVIKEEGYDFVSSSATPMSADAPTPRELTEAEIQSFIADYAQAAKNAIEAGFDGVEIHAANGYLIDQFTQDTCNKRTDAWGGSIEKRARFALEVTKAVVDAVGADRTGIRLSPWSTFQGMRMADPVPQFTYLTEKLKEFKLAYLHVVESRIAGNTDVESSDTLDFVLQAWNNTSPVLIAGGYKAESAKEAVDSRYKDYDVVIAFGRPYISNPDLPFRVKEGIDFAPYVRDLFYVPKEPKGYIDYPFSDKFTQIKARA</sequence>
<evidence type="ECO:0000256" key="1">
    <source>
        <dbReference type="ARBA" id="ARBA00022857"/>
    </source>
</evidence>
<keyword evidence="4" id="KW-1185">Reference proteome</keyword>
<dbReference type="AlphaFoldDB" id="A0A0F4Z5M1"/>
<name>A0A0F4Z5M1_RASE3</name>
<dbReference type="GO" id="GO:0003959">
    <property type="term" value="F:NADPH dehydrogenase activity"/>
    <property type="evidence" value="ECO:0007669"/>
    <property type="project" value="TreeGrafter"/>
</dbReference>
<comment type="caution">
    <text evidence="3">The sequence shown here is derived from an EMBL/GenBank/DDBJ whole genome shotgun (WGS) entry which is preliminary data.</text>
</comment>
<dbReference type="PANTHER" id="PTHR22893">
    <property type="entry name" value="NADH OXIDOREDUCTASE-RELATED"/>
    <property type="match status" value="1"/>
</dbReference>
<dbReference type="STRING" id="1408163.A0A0F4Z5M1"/>
<dbReference type="Proteomes" id="UP000053958">
    <property type="component" value="Unassembled WGS sequence"/>
</dbReference>
<accession>A0A0F4Z5M1</accession>
<dbReference type="SUPFAM" id="SSF51395">
    <property type="entry name" value="FMN-linked oxidoreductases"/>
    <property type="match status" value="1"/>
</dbReference>
<dbReference type="EMBL" id="LASV01000034">
    <property type="protein sequence ID" value="KKA25163.1"/>
    <property type="molecule type" value="Genomic_DNA"/>
</dbReference>
<dbReference type="InterPro" id="IPR013785">
    <property type="entry name" value="Aldolase_TIM"/>
</dbReference>
<dbReference type="Pfam" id="PF00724">
    <property type="entry name" value="Oxidored_FMN"/>
    <property type="match status" value="1"/>
</dbReference>
<dbReference type="InterPro" id="IPR045247">
    <property type="entry name" value="Oye-like"/>
</dbReference>
<dbReference type="FunFam" id="3.20.20.70:FF:000138">
    <property type="entry name" value="NADPH dehydrogenase 1"/>
    <property type="match status" value="1"/>
</dbReference>
<evidence type="ECO:0000313" key="4">
    <source>
        <dbReference type="Proteomes" id="UP000053958"/>
    </source>
</evidence>
<gene>
    <name evidence="3" type="ORF">T310_0803</name>
</gene>
<dbReference type="CDD" id="cd02933">
    <property type="entry name" value="OYE_like_FMN"/>
    <property type="match status" value="1"/>
</dbReference>
<organism evidence="3 4">
    <name type="scientific">Rasamsonia emersonii (strain ATCC 16479 / CBS 393.64 / IMI 116815)</name>
    <dbReference type="NCBI Taxonomy" id="1408163"/>
    <lineage>
        <taxon>Eukaryota</taxon>
        <taxon>Fungi</taxon>
        <taxon>Dikarya</taxon>
        <taxon>Ascomycota</taxon>
        <taxon>Pezizomycotina</taxon>
        <taxon>Eurotiomycetes</taxon>
        <taxon>Eurotiomycetidae</taxon>
        <taxon>Eurotiales</taxon>
        <taxon>Trichocomaceae</taxon>
        <taxon>Rasamsonia</taxon>
    </lineage>
</organism>